<feature type="transmembrane region" description="Helical" evidence="9">
    <location>
        <begin position="361"/>
        <end position="385"/>
    </location>
</feature>
<dbReference type="Proteomes" id="UP000800235">
    <property type="component" value="Unassembled WGS sequence"/>
</dbReference>
<dbReference type="PROSITE" id="PS00217">
    <property type="entry name" value="SUGAR_TRANSPORT_2"/>
    <property type="match status" value="1"/>
</dbReference>
<dbReference type="PANTHER" id="PTHR48020">
    <property type="entry name" value="PROTON MYO-INOSITOL COTRANSPORTER"/>
    <property type="match status" value="1"/>
</dbReference>
<dbReference type="GO" id="GO:1904679">
    <property type="term" value="P:myo-inositol import across plasma membrane"/>
    <property type="evidence" value="ECO:0007669"/>
    <property type="project" value="TreeGrafter"/>
</dbReference>
<feature type="transmembrane region" description="Helical" evidence="9">
    <location>
        <begin position="265"/>
        <end position="285"/>
    </location>
</feature>
<dbReference type="FunFam" id="1.20.1250.20:FF:000073">
    <property type="entry name" value="MFS myo-inositol transporter, putative"/>
    <property type="match status" value="1"/>
</dbReference>
<protein>
    <submittedName>
        <fullName evidence="11">General substrate transporter</fullName>
    </submittedName>
</protein>
<comment type="catalytic activity">
    <reaction evidence="7">
        <text>myo-inositol(out) + H(+)(out) = myo-inositol(in) + H(+)(in)</text>
        <dbReference type="Rhea" id="RHEA:60364"/>
        <dbReference type="ChEBI" id="CHEBI:15378"/>
        <dbReference type="ChEBI" id="CHEBI:17268"/>
    </reaction>
</comment>
<keyword evidence="4 9" id="KW-0812">Transmembrane</keyword>
<dbReference type="InterPro" id="IPR036259">
    <property type="entry name" value="MFS_trans_sf"/>
</dbReference>
<dbReference type="EMBL" id="MU007073">
    <property type="protein sequence ID" value="KAF2424815.1"/>
    <property type="molecule type" value="Genomic_DNA"/>
</dbReference>
<reference evidence="11" key="1">
    <citation type="journal article" date="2020" name="Stud. Mycol.">
        <title>101 Dothideomycetes genomes: a test case for predicting lifestyles and emergence of pathogens.</title>
        <authorList>
            <person name="Haridas S."/>
            <person name="Albert R."/>
            <person name="Binder M."/>
            <person name="Bloem J."/>
            <person name="Labutti K."/>
            <person name="Salamov A."/>
            <person name="Andreopoulos B."/>
            <person name="Baker S."/>
            <person name="Barry K."/>
            <person name="Bills G."/>
            <person name="Bluhm B."/>
            <person name="Cannon C."/>
            <person name="Castanera R."/>
            <person name="Culley D."/>
            <person name="Daum C."/>
            <person name="Ezra D."/>
            <person name="Gonzalez J."/>
            <person name="Henrissat B."/>
            <person name="Kuo A."/>
            <person name="Liang C."/>
            <person name="Lipzen A."/>
            <person name="Lutzoni F."/>
            <person name="Magnuson J."/>
            <person name="Mondo S."/>
            <person name="Nolan M."/>
            <person name="Ohm R."/>
            <person name="Pangilinan J."/>
            <person name="Park H.-J."/>
            <person name="Ramirez L."/>
            <person name="Alfaro M."/>
            <person name="Sun H."/>
            <person name="Tritt A."/>
            <person name="Yoshinaga Y."/>
            <person name="Zwiers L.-H."/>
            <person name="Turgeon B."/>
            <person name="Goodwin S."/>
            <person name="Spatafora J."/>
            <person name="Crous P."/>
            <person name="Grigoriev I."/>
        </authorList>
    </citation>
    <scope>NUCLEOTIDE SEQUENCE</scope>
    <source>
        <strain evidence="11">CBS 130266</strain>
    </source>
</reference>
<dbReference type="SUPFAM" id="SSF103473">
    <property type="entry name" value="MFS general substrate transporter"/>
    <property type="match status" value="1"/>
</dbReference>
<feature type="transmembrane region" description="Helical" evidence="9">
    <location>
        <begin position="291"/>
        <end position="310"/>
    </location>
</feature>
<dbReference type="InterPro" id="IPR050814">
    <property type="entry name" value="Myo-inositol_Transporter"/>
</dbReference>
<evidence type="ECO:0000256" key="9">
    <source>
        <dbReference type="SAM" id="Phobius"/>
    </source>
</evidence>
<dbReference type="PRINTS" id="PR00171">
    <property type="entry name" value="SUGRTRNSPORT"/>
</dbReference>
<keyword evidence="12" id="KW-1185">Reference proteome</keyword>
<dbReference type="NCBIfam" id="TIGR00879">
    <property type="entry name" value="SP"/>
    <property type="match status" value="1"/>
</dbReference>
<dbReference type="InterPro" id="IPR003663">
    <property type="entry name" value="Sugar/inositol_transpt"/>
</dbReference>
<dbReference type="InterPro" id="IPR020846">
    <property type="entry name" value="MFS_dom"/>
</dbReference>
<accession>A0A9P4NKF4</accession>
<evidence type="ECO:0000313" key="11">
    <source>
        <dbReference type="EMBL" id="KAF2424815.1"/>
    </source>
</evidence>
<dbReference type="Pfam" id="PF00083">
    <property type="entry name" value="Sugar_tr"/>
    <property type="match status" value="1"/>
</dbReference>
<organism evidence="11 12">
    <name type="scientific">Tothia fuscella</name>
    <dbReference type="NCBI Taxonomy" id="1048955"/>
    <lineage>
        <taxon>Eukaryota</taxon>
        <taxon>Fungi</taxon>
        <taxon>Dikarya</taxon>
        <taxon>Ascomycota</taxon>
        <taxon>Pezizomycotina</taxon>
        <taxon>Dothideomycetes</taxon>
        <taxon>Pleosporomycetidae</taxon>
        <taxon>Venturiales</taxon>
        <taxon>Cylindrosympodiaceae</taxon>
        <taxon>Tothia</taxon>
    </lineage>
</organism>
<evidence type="ECO:0000256" key="6">
    <source>
        <dbReference type="ARBA" id="ARBA00023136"/>
    </source>
</evidence>
<comment type="subcellular location">
    <subcellularLocation>
        <location evidence="1">Membrane</location>
        <topology evidence="1">Multi-pass membrane protein</topology>
    </subcellularLocation>
</comment>
<evidence type="ECO:0000256" key="4">
    <source>
        <dbReference type="ARBA" id="ARBA00022692"/>
    </source>
</evidence>
<dbReference type="PROSITE" id="PS50850">
    <property type="entry name" value="MFS"/>
    <property type="match status" value="1"/>
</dbReference>
<keyword evidence="5 9" id="KW-1133">Transmembrane helix</keyword>
<evidence type="ECO:0000256" key="2">
    <source>
        <dbReference type="ARBA" id="ARBA00010992"/>
    </source>
</evidence>
<dbReference type="PROSITE" id="PS00216">
    <property type="entry name" value="SUGAR_TRANSPORT_1"/>
    <property type="match status" value="1"/>
</dbReference>
<dbReference type="PANTHER" id="PTHR48020:SF12">
    <property type="entry name" value="PROTON MYO-INOSITOL COTRANSPORTER"/>
    <property type="match status" value="1"/>
</dbReference>
<dbReference type="Gene3D" id="1.20.1250.20">
    <property type="entry name" value="MFS general substrate transporter like domains"/>
    <property type="match status" value="1"/>
</dbReference>
<dbReference type="OrthoDB" id="6339427at2759"/>
<feature type="transmembrane region" description="Helical" evidence="9">
    <location>
        <begin position="317"/>
        <end position="341"/>
    </location>
</feature>
<sequence>MSCSTGVISSTLVSIGSDLSNHPLSTLNKSLITSSTSLLALLSSPFSGLLADSLGRKPLILLADALFILGALWQSLSTTIWSMILGRAIIGIAVGSASFVVPLYISELAPAKWRGRLVTISTLMITAGQVVAYIVGWGFSSVHGGWKWMVGLGAVPAALQLCILLFMPETPRWLVRDGKVERARKVLGRVYGGVGGGDVVEGILRIVGQSIKEEEAARKVGDFEGEGWWASQWRGLRYTFRELVGVGGNRRALSVACMLQGSQQLCGFNSLMYFSATIFAMVGFANPTATSLVIASTNFLFTLATFHYIDRIGRRRILLLSIPVMVFGLALCAIAFKFVHLPQNHGSPPLLGRLLRESGPWPTLIVLSMIIYVASYALGLGCVPWQQSELFPLSVRSLGSSIATATNWGSNTIVGLTFLPLMEAITPTGTFALYAGVCAAAWCAVWLIYPETAGLGLEEVEEVLKDGWGVEESLRVFRERKRVGMVGRRGNCNNDGG</sequence>
<feature type="transmembrane region" description="Helical" evidence="9">
    <location>
        <begin position="117"/>
        <end position="139"/>
    </location>
</feature>
<evidence type="ECO:0000256" key="8">
    <source>
        <dbReference type="RuleBase" id="RU003346"/>
    </source>
</evidence>
<evidence type="ECO:0000256" key="3">
    <source>
        <dbReference type="ARBA" id="ARBA00022448"/>
    </source>
</evidence>
<evidence type="ECO:0000256" key="5">
    <source>
        <dbReference type="ARBA" id="ARBA00022989"/>
    </source>
</evidence>
<keyword evidence="6 9" id="KW-0472">Membrane</keyword>
<keyword evidence="3 8" id="KW-0813">Transport</keyword>
<comment type="similarity">
    <text evidence="2 8">Belongs to the major facilitator superfamily. Sugar transporter (TC 2.A.1.1) family.</text>
</comment>
<feature type="domain" description="Major facilitator superfamily (MFS) profile" evidence="10">
    <location>
        <begin position="1"/>
        <end position="453"/>
    </location>
</feature>
<feature type="transmembrane region" description="Helical" evidence="9">
    <location>
        <begin position="145"/>
        <end position="166"/>
    </location>
</feature>
<dbReference type="GO" id="GO:0005366">
    <property type="term" value="F:myo-inositol:proton symporter activity"/>
    <property type="evidence" value="ECO:0007669"/>
    <property type="project" value="TreeGrafter"/>
</dbReference>
<gene>
    <name evidence="11" type="ORF">EJ08DRAFT_652270</name>
</gene>
<evidence type="ECO:0000256" key="1">
    <source>
        <dbReference type="ARBA" id="ARBA00004141"/>
    </source>
</evidence>
<evidence type="ECO:0000313" key="12">
    <source>
        <dbReference type="Proteomes" id="UP000800235"/>
    </source>
</evidence>
<dbReference type="AlphaFoldDB" id="A0A9P4NKF4"/>
<feature type="transmembrane region" description="Helical" evidence="9">
    <location>
        <begin position="431"/>
        <end position="449"/>
    </location>
</feature>
<evidence type="ECO:0000256" key="7">
    <source>
        <dbReference type="ARBA" id="ARBA00049119"/>
    </source>
</evidence>
<dbReference type="InterPro" id="IPR005828">
    <property type="entry name" value="MFS_sugar_transport-like"/>
</dbReference>
<feature type="transmembrane region" description="Helical" evidence="9">
    <location>
        <begin position="80"/>
        <end position="105"/>
    </location>
</feature>
<feature type="transmembrane region" description="Helical" evidence="9">
    <location>
        <begin position="58"/>
        <end position="74"/>
    </location>
</feature>
<feature type="transmembrane region" description="Helical" evidence="9">
    <location>
        <begin position="397"/>
        <end position="419"/>
    </location>
</feature>
<name>A0A9P4NKF4_9PEZI</name>
<dbReference type="GO" id="GO:0016020">
    <property type="term" value="C:membrane"/>
    <property type="evidence" value="ECO:0007669"/>
    <property type="project" value="UniProtKB-SubCell"/>
</dbReference>
<dbReference type="InterPro" id="IPR005829">
    <property type="entry name" value="Sugar_transporter_CS"/>
</dbReference>
<proteinExistence type="inferred from homology"/>
<evidence type="ECO:0000259" key="10">
    <source>
        <dbReference type="PROSITE" id="PS50850"/>
    </source>
</evidence>
<comment type="caution">
    <text evidence="11">The sequence shown here is derived from an EMBL/GenBank/DDBJ whole genome shotgun (WGS) entry which is preliminary data.</text>
</comment>